<comment type="caution">
    <text evidence="2">The sequence shown here is derived from an EMBL/GenBank/DDBJ whole genome shotgun (WGS) entry which is preliminary data.</text>
</comment>
<sequence>MGNNNVMGLGGGVLAAIIVIGIGCCRDCNKRIEYEILEAASGVRLRKRPRPSLSLLYPSSPGFQKG</sequence>
<protein>
    <submittedName>
        <fullName evidence="2">Uncharacterized protein</fullName>
    </submittedName>
</protein>
<feature type="transmembrane region" description="Helical" evidence="1">
    <location>
        <begin position="6"/>
        <end position="25"/>
    </location>
</feature>
<evidence type="ECO:0000313" key="3">
    <source>
        <dbReference type="Proteomes" id="UP000236630"/>
    </source>
</evidence>
<accession>A0A2H5QX77</accession>
<evidence type="ECO:0000256" key="1">
    <source>
        <dbReference type="SAM" id="Phobius"/>
    </source>
</evidence>
<keyword evidence="1" id="KW-0472">Membrane</keyword>
<keyword evidence="1" id="KW-0812">Transmembrane</keyword>
<dbReference type="AlphaFoldDB" id="A0A2H5QX77"/>
<gene>
    <name evidence="2" type="ORF">CUMW_270270</name>
</gene>
<reference evidence="2 3" key="1">
    <citation type="journal article" date="2017" name="Front. Genet.">
        <title>Draft sequencing of the heterozygous diploid genome of Satsuma (Citrus unshiu Marc.) using a hybrid assembly approach.</title>
        <authorList>
            <person name="Shimizu T."/>
            <person name="Tanizawa Y."/>
            <person name="Mochizuki T."/>
            <person name="Nagasaki H."/>
            <person name="Yoshioka T."/>
            <person name="Toyoda A."/>
            <person name="Fujiyama A."/>
            <person name="Kaminuma E."/>
            <person name="Nakamura Y."/>
        </authorList>
    </citation>
    <scope>NUCLEOTIDE SEQUENCE [LARGE SCALE GENOMIC DNA]</scope>
    <source>
        <strain evidence="3">cv. Miyagawa wase</strain>
    </source>
</reference>
<evidence type="ECO:0000313" key="2">
    <source>
        <dbReference type="EMBL" id="GAY69221.1"/>
    </source>
</evidence>
<keyword evidence="1" id="KW-1133">Transmembrane helix</keyword>
<organism evidence="2 3">
    <name type="scientific">Citrus unshiu</name>
    <name type="common">Satsuma mandarin</name>
    <name type="synonym">Citrus nobilis var. unshiu</name>
    <dbReference type="NCBI Taxonomy" id="55188"/>
    <lineage>
        <taxon>Eukaryota</taxon>
        <taxon>Viridiplantae</taxon>
        <taxon>Streptophyta</taxon>
        <taxon>Embryophyta</taxon>
        <taxon>Tracheophyta</taxon>
        <taxon>Spermatophyta</taxon>
        <taxon>Magnoliopsida</taxon>
        <taxon>eudicotyledons</taxon>
        <taxon>Gunneridae</taxon>
        <taxon>Pentapetalae</taxon>
        <taxon>rosids</taxon>
        <taxon>malvids</taxon>
        <taxon>Sapindales</taxon>
        <taxon>Rutaceae</taxon>
        <taxon>Aurantioideae</taxon>
        <taxon>Citrus</taxon>
    </lineage>
</organism>
<name>A0A2H5QX77_CITUN</name>
<dbReference type="EMBL" id="BDQV01001135">
    <property type="protein sequence ID" value="GAY69221.1"/>
    <property type="molecule type" value="Genomic_DNA"/>
</dbReference>
<dbReference type="Proteomes" id="UP000236630">
    <property type="component" value="Unassembled WGS sequence"/>
</dbReference>
<proteinExistence type="predicted"/>
<keyword evidence="3" id="KW-1185">Reference proteome</keyword>